<evidence type="ECO:0000313" key="1">
    <source>
        <dbReference type="EMBL" id="UUY51102.1"/>
    </source>
</evidence>
<name>A0ABY5Q3T9_9ACTN</name>
<reference evidence="1" key="1">
    <citation type="submission" date="2022-08" db="EMBL/GenBank/DDBJ databases">
        <authorList>
            <person name="Tian L."/>
        </authorList>
    </citation>
    <scope>NUCLEOTIDE SEQUENCE</scope>
    <source>
        <strain evidence="1">CM253</strain>
    </source>
</reference>
<keyword evidence="2" id="KW-1185">Reference proteome</keyword>
<gene>
    <name evidence="1" type="ORF">NRK68_30075</name>
</gene>
<organism evidence="1 2">
    <name type="scientific">Streptomyces yangpuensis</name>
    <dbReference type="NCBI Taxonomy" id="1648182"/>
    <lineage>
        <taxon>Bacteria</taxon>
        <taxon>Bacillati</taxon>
        <taxon>Actinomycetota</taxon>
        <taxon>Actinomycetes</taxon>
        <taxon>Kitasatosporales</taxon>
        <taxon>Streptomycetaceae</taxon>
        <taxon>Streptomyces</taxon>
    </lineage>
</organism>
<protein>
    <recommendedName>
        <fullName evidence="3">HEAT repeat domain-containing protein</fullName>
    </recommendedName>
</protein>
<proteinExistence type="predicted"/>
<evidence type="ECO:0008006" key="3">
    <source>
        <dbReference type="Google" id="ProtNLM"/>
    </source>
</evidence>
<dbReference type="EMBL" id="CP102514">
    <property type="protein sequence ID" value="UUY51102.1"/>
    <property type="molecule type" value="Genomic_DNA"/>
</dbReference>
<evidence type="ECO:0000313" key="2">
    <source>
        <dbReference type="Proteomes" id="UP001057738"/>
    </source>
</evidence>
<dbReference type="Proteomes" id="UP001057738">
    <property type="component" value="Chromosome"/>
</dbReference>
<dbReference type="GeneID" id="95577774"/>
<accession>A0ABY5Q3T9</accession>
<sequence length="222" mass="24151">MSDERVDEGRVDARDLLLRTDWNAVEHCCPDVAPATPVLLLELLDDDPGVQGWAFRALVEAHTRQQVFYTATAPAARFVAAVLGDPRTLAPVTDRVAQEEVEFGPQPPFLLRAGLLAWLGDSVVEAIAQREWPYGEAEDLEAFLGLAPEFHAAALPFLDAGPAEVRAAALGLVLAVLRLPALADRIPGHRDRVRAAALREGPHRLRALDTLASWGEEVSHLL</sequence>
<dbReference type="RefSeq" id="WP_257857302.1">
    <property type="nucleotide sequence ID" value="NZ_CP102514.1"/>
</dbReference>